<organism evidence="4">
    <name type="scientific">marine metagenome</name>
    <dbReference type="NCBI Taxonomy" id="408172"/>
    <lineage>
        <taxon>unclassified sequences</taxon>
        <taxon>metagenomes</taxon>
        <taxon>ecological metagenomes</taxon>
    </lineage>
</organism>
<dbReference type="EMBL" id="UINC01000274">
    <property type="protein sequence ID" value="SUZ52443.1"/>
    <property type="molecule type" value="Genomic_DNA"/>
</dbReference>
<dbReference type="InterPro" id="IPR010359">
    <property type="entry name" value="IrrE_HExxH"/>
</dbReference>
<evidence type="ECO:0000256" key="1">
    <source>
        <dbReference type="ARBA" id="ARBA00007227"/>
    </source>
</evidence>
<accession>A0A381NG09</accession>
<keyword evidence="2" id="KW-0238">DNA-binding</keyword>
<dbReference type="GO" id="GO:0003700">
    <property type="term" value="F:DNA-binding transcription factor activity"/>
    <property type="evidence" value="ECO:0007669"/>
    <property type="project" value="TreeGrafter"/>
</dbReference>
<reference evidence="4" key="1">
    <citation type="submission" date="2018-05" db="EMBL/GenBank/DDBJ databases">
        <authorList>
            <person name="Lanie J.A."/>
            <person name="Ng W.-L."/>
            <person name="Kazmierczak K.M."/>
            <person name="Andrzejewski T.M."/>
            <person name="Davidsen T.M."/>
            <person name="Wayne K.J."/>
            <person name="Tettelin H."/>
            <person name="Glass J.I."/>
            <person name="Rusch D."/>
            <person name="Podicherti R."/>
            <person name="Tsui H.-C.T."/>
            <person name="Winkler M.E."/>
        </authorList>
    </citation>
    <scope>NUCLEOTIDE SEQUENCE</scope>
</reference>
<dbReference type="CDD" id="cd00093">
    <property type="entry name" value="HTH_XRE"/>
    <property type="match status" value="1"/>
</dbReference>
<dbReference type="InterPro" id="IPR001387">
    <property type="entry name" value="Cro/C1-type_HTH"/>
</dbReference>
<comment type="similarity">
    <text evidence="1">Belongs to the short-chain fatty acyl-CoA assimilation regulator (ScfR) family.</text>
</comment>
<proteinExistence type="inferred from homology"/>
<dbReference type="PANTHER" id="PTHR46797">
    <property type="entry name" value="HTH-TYPE TRANSCRIPTIONAL REGULATOR"/>
    <property type="match status" value="1"/>
</dbReference>
<dbReference type="GO" id="GO:0005829">
    <property type="term" value="C:cytosol"/>
    <property type="evidence" value="ECO:0007669"/>
    <property type="project" value="TreeGrafter"/>
</dbReference>
<name>A0A381NG09_9ZZZZ</name>
<dbReference type="AlphaFoldDB" id="A0A381NG09"/>
<evidence type="ECO:0000259" key="3">
    <source>
        <dbReference type="PROSITE" id="PS50943"/>
    </source>
</evidence>
<dbReference type="PANTHER" id="PTHR46797:SF1">
    <property type="entry name" value="METHYLPHOSPHONATE SYNTHASE"/>
    <property type="match status" value="1"/>
</dbReference>
<evidence type="ECO:0000256" key="2">
    <source>
        <dbReference type="ARBA" id="ARBA00023125"/>
    </source>
</evidence>
<protein>
    <recommendedName>
        <fullName evidence="3">HTH cro/C1-type domain-containing protein</fullName>
    </recommendedName>
</protein>
<gene>
    <name evidence="4" type="ORF">METZ01_LOCUS5297</name>
</gene>
<dbReference type="PROSITE" id="PS50943">
    <property type="entry name" value="HTH_CROC1"/>
    <property type="match status" value="1"/>
</dbReference>
<dbReference type="Gene3D" id="1.10.260.40">
    <property type="entry name" value="lambda repressor-like DNA-binding domains"/>
    <property type="match status" value="1"/>
</dbReference>
<dbReference type="Pfam" id="PF06114">
    <property type="entry name" value="Peptidase_M78"/>
    <property type="match status" value="1"/>
</dbReference>
<feature type="domain" description="HTH cro/C1-type" evidence="3">
    <location>
        <begin position="24"/>
        <end position="78"/>
    </location>
</feature>
<dbReference type="InterPro" id="IPR050807">
    <property type="entry name" value="TransReg_Diox_bact_type"/>
</dbReference>
<sequence length="516" mass="59740">MPTKHEMTSVTGKLNIRYIFGMKLRNFRQEKGYGLKELAALTGLSASYINEIEKGKKYPKAEKIMMLADGLGVAYDDLVSISMTGRLGQISELFFSSSVLGSFPFQLFGITFENVMELFTASPKKAAALISTLMEISRAYDMNVEQFFLASLRAFQEMHNNYFEEYEELAEEFARKQKWKRFPPPTREELIGTLSKVHGVEARVADFSRYPELSGQRYIFLPGKPPQLLLNGQLTPSQHVYSMALQIGYSELKIRKRLRTSPWKKFDSFEQVMDNFRASYIAGALMINRFQAEEEVQELFQSETWDGDAILKLLKRREVTPETFLHRLSQILPGLFKITELHYLRFEHKIGKNDIQLTKELNMPRTLVPSGVRLNEHYCRRWLPVSLLKELEEEQTKLIPEKTIIRAQRAQFMESGDEVLFISIAHALRLKRKINRCVSLGLRVDKALKGKVKFLNDPKIPVMEVNQTCERCPLDESQCSVRTAPHNVYTREKKEELLNQRLGNLVNDYRDKNLKI</sequence>
<dbReference type="SUPFAM" id="SSF47413">
    <property type="entry name" value="lambda repressor-like DNA-binding domains"/>
    <property type="match status" value="1"/>
</dbReference>
<evidence type="ECO:0000313" key="4">
    <source>
        <dbReference type="EMBL" id="SUZ52443.1"/>
    </source>
</evidence>
<dbReference type="Pfam" id="PF01381">
    <property type="entry name" value="HTH_3"/>
    <property type="match status" value="1"/>
</dbReference>
<dbReference type="InterPro" id="IPR010982">
    <property type="entry name" value="Lambda_DNA-bd_dom_sf"/>
</dbReference>
<dbReference type="SMART" id="SM00530">
    <property type="entry name" value="HTH_XRE"/>
    <property type="match status" value="1"/>
</dbReference>
<dbReference type="GO" id="GO:0003677">
    <property type="term" value="F:DNA binding"/>
    <property type="evidence" value="ECO:0007669"/>
    <property type="project" value="UniProtKB-KW"/>
</dbReference>